<evidence type="ECO:0000313" key="2">
    <source>
        <dbReference type="EMBL" id="VDM33336.1"/>
    </source>
</evidence>
<evidence type="ECO:0000313" key="4">
    <source>
        <dbReference type="WBParaSite" id="TCNE_0000495901-mRNA-1"/>
    </source>
</evidence>
<feature type="region of interest" description="Disordered" evidence="1">
    <location>
        <begin position="1"/>
        <end position="26"/>
    </location>
</feature>
<name>A0A183U8Y9_TOXCA</name>
<evidence type="ECO:0000313" key="3">
    <source>
        <dbReference type="Proteomes" id="UP000050794"/>
    </source>
</evidence>
<proteinExistence type="predicted"/>
<dbReference type="Proteomes" id="UP000050794">
    <property type="component" value="Unassembled WGS sequence"/>
</dbReference>
<accession>A0A183U8Y9</accession>
<dbReference type="AlphaFoldDB" id="A0A183U8Y9"/>
<sequence length="40" mass="4293">MPGCQPPGDPSSKQPGIEPRYSRIRSGSSTTELLLAYVDT</sequence>
<dbReference type="WBParaSite" id="TCNE_0000495901-mRNA-1">
    <property type="protein sequence ID" value="TCNE_0000495901-mRNA-1"/>
    <property type="gene ID" value="TCNE_0000495901"/>
</dbReference>
<reference evidence="2 3" key="2">
    <citation type="submission" date="2018-11" db="EMBL/GenBank/DDBJ databases">
        <authorList>
            <consortium name="Pathogen Informatics"/>
        </authorList>
    </citation>
    <scope>NUCLEOTIDE SEQUENCE [LARGE SCALE GENOMIC DNA]</scope>
</reference>
<reference evidence="4" key="1">
    <citation type="submission" date="2016-06" db="UniProtKB">
        <authorList>
            <consortium name="WormBaseParasite"/>
        </authorList>
    </citation>
    <scope>IDENTIFICATION</scope>
</reference>
<gene>
    <name evidence="2" type="ORF">TCNE_LOCUS4959</name>
</gene>
<protein>
    <submittedName>
        <fullName evidence="2 4">Uncharacterized protein</fullName>
    </submittedName>
</protein>
<evidence type="ECO:0000256" key="1">
    <source>
        <dbReference type="SAM" id="MobiDB-lite"/>
    </source>
</evidence>
<organism evidence="3 4">
    <name type="scientific">Toxocara canis</name>
    <name type="common">Canine roundworm</name>
    <dbReference type="NCBI Taxonomy" id="6265"/>
    <lineage>
        <taxon>Eukaryota</taxon>
        <taxon>Metazoa</taxon>
        <taxon>Ecdysozoa</taxon>
        <taxon>Nematoda</taxon>
        <taxon>Chromadorea</taxon>
        <taxon>Rhabditida</taxon>
        <taxon>Spirurina</taxon>
        <taxon>Ascaridomorpha</taxon>
        <taxon>Ascaridoidea</taxon>
        <taxon>Toxocaridae</taxon>
        <taxon>Toxocara</taxon>
    </lineage>
</organism>
<dbReference type="EMBL" id="UYWY01010051">
    <property type="protein sequence ID" value="VDM33336.1"/>
    <property type="molecule type" value="Genomic_DNA"/>
</dbReference>
<keyword evidence="3" id="KW-1185">Reference proteome</keyword>